<dbReference type="GO" id="GO:0006355">
    <property type="term" value="P:regulation of DNA-templated transcription"/>
    <property type="evidence" value="ECO:0007669"/>
    <property type="project" value="InterPro"/>
</dbReference>
<dbReference type="PROSITE" id="PS50110">
    <property type="entry name" value="RESPONSE_REGULATORY"/>
    <property type="match status" value="1"/>
</dbReference>
<feature type="domain" description="HTH luxR-type" evidence="7">
    <location>
        <begin position="136"/>
        <end position="201"/>
    </location>
</feature>
<keyword evidence="3" id="KW-0805">Transcription regulation</keyword>
<keyword evidence="1 6" id="KW-0597">Phosphoprotein</keyword>
<evidence type="ECO:0000256" key="2">
    <source>
        <dbReference type="ARBA" id="ARBA00023012"/>
    </source>
</evidence>
<dbReference type="PANTHER" id="PTHR44688">
    <property type="entry name" value="DNA-BINDING TRANSCRIPTIONAL ACTIVATOR DEVR_DOSR"/>
    <property type="match status" value="1"/>
</dbReference>
<dbReference type="InterPro" id="IPR001789">
    <property type="entry name" value="Sig_transdc_resp-reg_receiver"/>
</dbReference>
<keyword evidence="5" id="KW-0804">Transcription</keyword>
<dbReference type="SMART" id="SM00421">
    <property type="entry name" value="HTH_LUXR"/>
    <property type="match status" value="1"/>
</dbReference>
<gene>
    <name evidence="9" type="ORF">GGR91_001470</name>
</gene>
<comment type="caution">
    <text evidence="9">The sequence shown here is derived from an EMBL/GenBank/DDBJ whole genome shotgun (WGS) entry which is preliminary data.</text>
</comment>
<dbReference type="GO" id="GO:0000160">
    <property type="term" value="P:phosphorelay signal transduction system"/>
    <property type="evidence" value="ECO:0007669"/>
    <property type="project" value="UniProtKB-KW"/>
</dbReference>
<dbReference type="Gene3D" id="1.10.10.10">
    <property type="entry name" value="Winged helix-like DNA-binding domain superfamily/Winged helix DNA-binding domain"/>
    <property type="match status" value="1"/>
</dbReference>
<dbReference type="Pfam" id="PF00196">
    <property type="entry name" value="GerE"/>
    <property type="match status" value="1"/>
</dbReference>
<dbReference type="CDD" id="cd06170">
    <property type="entry name" value="LuxR_C_like"/>
    <property type="match status" value="1"/>
</dbReference>
<dbReference type="GO" id="GO:0003677">
    <property type="term" value="F:DNA binding"/>
    <property type="evidence" value="ECO:0007669"/>
    <property type="project" value="UniProtKB-KW"/>
</dbReference>
<protein>
    <submittedName>
        <fullName evidence="9">Two-component system response regulator FixJ</fullName>
    </submittedName>
</protein>
<evidence type="ECO:0000313" key="10">
    <source>
        <dbReference type="Proteomes" id="UP000581447"/>
    </source>
</evidence>
<dbReference type="PRINTS" id="PR00038">
    <property type="entry name" value="HTHLUXR"/>
</dbReference>
<name>A0A840AYQ7_9SPHN</name>
<evidence type="ECO:0000259" key="8">
    <source>
        <dbReference type="PROSITE" id="PS50110"/>
    </source>
</evidence>
<dbReference type="InterPro" id="IPR016032">
    <property type="entry name" value="Sig_transdc_resp-reg_C-effctor"/>
</dbReference>
<evidence type="ECO:0000256" key="4">
    <source>
        <dbReference type="ARBA" id="ARBA00023125"/>
    </source>
</evidence>
<dbReference type="Gene3D" id="3.40.50.2300">
    <property type="match status" value="1"/>
</dbReference>
<accession>A0A840AYQ7</accession>
<dbReference type="Proteomes" id="UP000581447">
    <property type="component" value="Unassembled WGS sequence"/>
</dbReference>
<reference evidence="9 10" key="1">
    <citation type="submission" date="2020-08" db="EMBL/GenBank/DDBJ databases">
        <title>Genomic Encyclopedia of Type Strains, Phase IV (KMG-IV): sequencing the most valuable type-strain genomes for metagenomic binning, comparative biology and taxonomic classification.</title>
        <authorList>
            <person name="Goeker M."/>
        </authorList>
    </citation>
    <scope>NUCLEOTIDE SEQUENCE [LARGE SCALE GENOMIC DNA]</scope>
    <source>
        <strain evidence="9 10">DSM 29050</strain>
    </source>
</reference>
<dbReference type="FunFam" id="3.40.50.2300:FF:000018">
    <property type="entry name" value="DNA-binding transcriptional regulator NtrC"/>
    <property type="match status" value="1"/>
</dbReference>
<evidence type="ECO:0000256" key="3">
    <source>
        <dbReference type="ARBA" id="ARBA00023015"/>
    </source>
</evidence>
<dbReference type="PANTHER" id="PTHR44688:SF16">
    <property type="entry name" value="DNA-BINDING TRANSCRIPTIONAL ACTIVATOR DEVR_DOSR"/>
    <property type="match status" value="1"/>
</dbReference>
<dbReference type="EMBL" id="JACIEA010000001">
    <property type="protein sequence ID" value="MBB3943248.1"/>
    <property type="molecule type" value="Genomic_DNA"/>
</dbReference>
<evidence type="ECO:0000256" key="5">
    <source>
        <dbReference type="ARBA" id="ARBA00023163"/>
    </source>
</evidence>
<keyword evidence="4" id="KW-0238">DNA-binding</keyword>
<evidence type="ECO:0000313" key="9">
    <source>
        <dbReference type="EMBL" id="MBB3943248.1"/>
    </source>
</evidence>
<dbReference type="CDD" id="cd17537">
    <property type="entry name" value="REC_FixJ"/>
    <property type="match status" value="1"/>
</dbReference>
<feature type="domain" description="Response regulatory" evidence="8">
    <location>
        <begin position="6"/>
        <end position="120"/>
    </location>
</feature>
<dbReference type="SUPFAM" id="SSF46894">
    <property type="entry name" value="C-terminal effector domain of the bipartite response regulators"/>
    <property type="match status" value="1"/>
</dbReference>
<dbReference type="InterPro" id="IPR036388">
    <property type="entry name" value="WH-like_DNA-bd_sf"/>
</dbReference>
<feature type="modified residue" description="4-aspartylphosphate" evidence="6">
    <location>
        <position position="55"/>
    </location>
</feature>
<keyword evidence="2" id="KW-0902">Two-component regulatory system</keyword>
<organism evidence="9 10">
    <name type="scientific">Sphingorhabdus rigui</name>
    <dbReference type="NCBI Taxonomy" id="1282858"/>
    <lineage>
        <taxon>Bacteria</taxon>
        <taxon>Pseudomonadati</taxon>
        <taxon>Pseudomonadota</taxon>
        <taxon>Alphaproteobacteria</taxon>
        <taxon>Sphingomonadales</taxon>
        <taxon>Sphingomonadaceae</taxon>
        <taxon>Sphingorhabdus</taxon>
    </lineage>
</organism>
<dbReference type="RefSeq" id="WP_183941446.1">
    <property type="nucleotide sequence ID" value="NZ_BAABBG010000002.1"/>
</dbReference>
<dbReference type="SMART" id="SM00448">
    <property type="entry name" value="REC"/>
    <property type="match status" value="1"/>
</dbReference>
<proteinExistence type="predicted"/>
<evidence type="ECO:0000256" key="1">
    <source>
        <dbReference type="ARBA" id="ARBA00022553"/>
    </source>
</evidence>
<dbReference type="PROSITE" id="PS50043">
    <property type="entry name" value="HTH_LUXR_2"/>
    <property type="match status" value="1"/>
</dbReference>
<dbReference type="PROSITE" id="PS00622">
    <property type="entry name" value="HTH_LUXR_1"/>
    <property type="match status" value="1"/>
</dbReference>
<keyword evidence="10" id="KW-1185">Reference proteome</keyword>
<dbReference type="SUPFAM" id="SSF52172">
    <property type="entry name" value="CheY-like"/>
    <property type="match status" value="1"/>
</dbReference>
<dbReference type="AlphaFoldDB" id="A0A840AYQ7"/>
<dbReference type="InterPro" id="IPR011006">
    <property type="entry name" value="CheY-like_superfamily"/>
</dbReference>
<sequence>MNHDKIVHIVDDDDSVRRSVAFMLKHAGYHVENHLSGIEFLKVAKLAPRGCVLLDVRMPEMDGIQVQQEMAIRGVDMPVIVLTGHGDIAIAVKAMRNGAVNFIEKPYEKEELLRAVDEAFQHLYQSHDKGMKSSEAKIRLASLTGRERDVLNGLVAGYPNKTIAYDLGISPRTVEIYRANMMEKLRVRSLSEALRIAFIADQKTAETPAISAENLV</sequence>
<dbReference type="Pfam" id="PF00072">
    <property type="entry name" value="Response_reg"/>
    <property type="match status" value="1"/>
</dbReference>
<dbReference type="InterPro" id="IPR000792">
    <property type="entry name" value="Tscrpt_reg_LuxR_C"/>
</dbReference>
<evidence type="ECO:0000256" key="6">
    <source>
        <dbReference type="PROSITE-ProRule" id="PRU00169"/>
    </source>
</evidence>
<evidence type="ECO:0000259" key="7">
    <source>
        <dbReference type="PROSITE" id="PS50043"/>
    </source>
</evidence>